<keyword evidence="3" id="KW-1185">Reference proteome</keyword>
<protein>
    <submittedName>
        <fullName evidence="1 2">Uncharacterized protein</fullName>
    </submittedName>
</protein>
<dbReference type="HOGENOM" id="CLU_1368512_0_0_1"/>
<evidence type="ECO:0000313" key="1">
    <source>
        <dbReference type="EMBL" id="EKX33002.1"/>
    </source>
</evidence>
<accession>L1IA71</accession>
<dbReference type="AlphaFoldDB" id="L1IA71"/>
<reference evidence="3" key="2">
    <citation type="submission" date="2012-11" db="EMBL/GenBank/DDBJ databases">
        <authorList>
            <person name="Kuo A."/>
            <person name="Curtis B.A."/>
            <person name="Tanifuji G."/>
            <person name="Burki F."/>
            <person name="Gruber A."/>
            <person name="Irimia M."/>
            <person name="Maruyama S."/>
            <person name="Arias M.C."/>
            <person name="Ball S.G."/>
            <person name="Gile G.H."/>
            <person name="Hirakawa Y."/>
            <person name="Hopkins J.F."/>
            <person name="Rensing S.A."/>
            <person name="Schmutz J."/>
            <person name="Symeonidi A."/>
            <person name="Elias M."/>
            <person name="Eveleigh R.J."/>
            <person name="Herman E.K."/>
            <person name="Klute M.J."/>
            <person name="Nakayama T."/>
            <person name="Obornik M."/>
            <person name="Reyes-Prieto A."/>
            <person name="Armbrust E.V."/>
            <person name="Aves S.J."/>
            <person name="Beiko R.G."/>
            <person name="Coutinho P."/>
            <person name="Dacks J.B."/>
            <person name="Durnford D.G."/>
            <person name="Fast N.M."/>
            <person name="Green B.R."/>
            <person name="Grisdale C."/>
            <person name="Hempe F."/>
            <person name="Henrissat B."/>
            <person name="Hoppner M.P."/>
            <person name="Ishida K.-I."/>
            <person name="Kim E."/>
            <person name="Koreny L."/>
            <person name="Kroth P.G."/>
            <person name="Liu Y."/>
            <person name="Malik S.-B."/>
            <person name="Maier U.G."/>
            <person name="McRose D."/>
            <person name="Mock T."/>
            <person name="Neilson J.A."/>
            <person name="Onodera N.T."/>
            <person name="Poole A.M."/>
            <person name="Pritham E.J."/>
            <person name="Richards T.A."/>
            <person name="Rocap G."/>
            <person name="Roy S.W."/>
            <person name="Sarai C."/>
            <person name="Schaack S."/>
            <person name="Shirato S."/>
            <person name="Slamovits C.H."/>
            <person name="Spencer D.F."/>
            <person name="Suzuki S."/>
            <person name="Worden A.Z."/>
            <person name="Zauner S."/>
            <person name="Barry K."/>
            <person name="Bell C."/>
            <person name="Bharti A.K."/>
            <person name="Crow J.A."/>
            <person name="Grimwood J."/>
            <person name="Kramer R."/>
            <person name="Lindquist E."/>
            <person name="Lucas S."/>
            <person name="Salamov A."/>
            <person name="McFadden G.I."/>
            <person name="Lane C.E."/>
            <person name="Keeling P.J."/>
            <person name="Gray M.W."/>
            <person name="Grigoriev I.V."/>
            <person name="Archibald J.M."/>
        </authorList>
    </citation>
    <scope>NUCLEOTIDE SEQUENCE</scope>
    <source>
        <strain evidence="3">CCMP2712</strain>
    </source>
</reference>
<dbReference type="EMBL" id="JH993161">
    <property type="protein sequence ID" value="EKX33002.1"/>
    <property type="molecule type" value="Genomic_DNA"/>
</dbReference>
<dbReference type="RefSeq" id="XP_005819982.1">
    <property type="nucleotide sequence ID" value="XM_005819925.1"/>
</dbReference>
<proteinExistence type="predicted"/>
<dbReference type="KEGG" id="gtt:GUITHDRAFT_120835"/>
<evidence type="ECO:0000313" key="3">
    <source>
        <dbReference type="Proteomes" id="UP000011087"/>
    </source>
</evidence>
<dbReference type="Proteomes" id="UP000011087">
    <property type="component" value="Unassembled WGS sequence"/>
</dbReference>
<sequence length="200" mass="23252">MTGARSLTHARAVTGKDPWKIDQVWKHYNRSNDTLEEMTARLNQLSDLSCSQRQHIRLTSTNFKMLEQRERMAFLRQTIINRNASVLSEQVKLKPKMRSFEVEEVKEIRGKEKEIQDVMQDIIVLAKRLEQTEDEVILPNGFLAAGSNAHSKIDIHFKSDNVSQLQNEINWLREAIDAKAARIQRQPCLRMPCQRKRALS</sequence>
<dbReference type="EnsemblProtists" id="EKX33002">
    <property type="protein sequence ID" value="EKX33002"/>
    <property type="gene ID" value="GUITHDRAFT_120835"/>
</dbReference>
<dbReference type="GeneID" id="17289732"/>
<gene>
    <name evidence="1" type="ORF">GUITHDRAFT_120835</name>
</gene>
<dbReference type="PaxDb" id="55529-EKX33002"/>
<evidence type="ECO:0000313" key="2">
    <source>
        <dbReference type="EnsemblProtists" id="EKX33002"/>
    </source>
</evidence>
<name>L1IA71_GUITC</name>
<reference evidence="2" key="3">
    <citation type="submission" date="2016-03" db="UniProtKB">
        <authorList>
            <consortium name="EnsemblProtists"/>
        </authorList>
    </citation>
    <scope>IDENTIFICATION</scope>
</reference>
<reference evidence="1 3" key="1">
    <citation type="journal article" date="2012" name="Nature">
        <title>Algal genomes reveal evolutionary mosaicism and the fate of nucleomorphs.</title>
        <authorList>
            <consortium name="DOE Joint Genome Institute"/>
            <person name="Curtis B.A."/>
            <person name="Tanifuji G."/>
            <person name="Burki F."/>
            <person name="Gruber A."/>
            <person name="Irimia M."/>
            <person name="Maruyama S."/>
            <person name="Arias M.C."/>
            <person name="Ball S.G."/>
            <person name="Gile G.H."/>
            <person name="Hirakawa Y."/>
            <person name="Hopkins J.F."/>
            <person name="Kuo A."/>
            <person name="Rensing S.A."/>
            <person name="Schmutz J."/>
            <person name="Symeonidi A."/>
            <person name="Elias M."/>
            <person name="Eveleigh R.J."/>
            <person name="Herman E.K."/>
            <person name="Klute M.J."/>
            <person name="Nakayama T."/>
            <person name="Obornik M."/>
            <person name="Reyes-Prieto A."/>
            <person name="Armbrust E.V."/>
            <person name="Aves S.J."/>
            <person name="Beiko R.G."/>
            <person name="Coutinho P."/>
            <person name="Dacks J.B."/>
            <person name="Durnford D.G."/>
            <person name="Fast N.M."/>
            <person name="Green B.R."/>
            <person name="Grisdale C.J."/>
            <person name="Hempel F."/>
            <person name="Henrissat B."/>
            <person name="Hoppner M.P."/>
            <person name="Ishida K."/>
            <person name="Kim E."/>
            <person name="Koreny L."/>
            <person name="Kroth P.G."/>
            <person name="Liu Y."/>
            <person name="Malik S.B."/>
            <person name="Maier U.G."/>
            <person name="McRose D."/>
            <person name="Mock T."/>
            <person name="Neilson J.A."/>
            <person name="Onodera N.T."/>
            <person name="Poole A.M."/>
            <person name="Pritham E.J."/>
            <person name="Richards T.A."/>
            <person name="Rocap G."/>
            <person name="Roy S.W."/>
            <person name="Sarai C."/>
            <person name="Schaack S."/>
            <person name="Shirato S."/>
            <person name="Slamovits C.H."/>
            <person name="Spencer D.F."/>
            <person name="Suzuki S."/>
            <person name="Worden A.Z."/>
            <person name="Zauner S."/>
            <person name="Barry K."/>
            <person name="Bell C."/>
            <person name="Bharti A.K."/>
            <person name="Crow J.A."/>
            <person name="Grimwood J."/>
            <person name="Kramer R."/>
            <person name="Lindquist E."/>
            <person name="Lucas S."/>
            <person name="Salamov A."/>
            <person name="McFadden G.I."/>
            <person name="Lane C.E."/>
            <person name="Keeling P.J."/>
            <person name="Gray M.W."/>
            <person name="Grigoriev I.V."/>
            <person name="Archibald J.M."/>
        </authorList>
    </citation>
    <scope>NUCLEOTIDE SEQUENCE</scope>
    <source>
        <strain evidence="1 3">CCMP2712</strain>
    </source>
</reference>
<organism evidence="1">
    <name type="scientific">Guillardia theta (strain CCMP2712)</name>
    <name type="common">Cryptophyte</name>
    <dbReference type="NCBI Taxonomy" id="905079"/>
    <lineage>
        <taxon>Eukaryota</taxon>
        <taxon>Cryptophyceae</taxon>
        <taxon>Pyrenomonadales</taxon>
        <taxon>Geminigeraceae</taxon>
        <taxon>Guillardia</taxon>
    </lineage>
</organism>